<dbReference type="PANTHER" id="PTHR41773">
    <property type="entry name" value="GTP PYROPHOSPHATASE-RELATED"/>
    <property type="match status" value="1"/>
</dbReference>
<evidence type="ECO:0000259" key="1">
    <source>
        <dbReference type="SMART" id="SM00954"/>
    </source>
</evidence>
<gene>
    <name evidence="2" type="ORF">D7W81_09390</name>
</gene>
<dbReference type="CDD" id="cd05399">
    <property type="entry name" value="NT_Rel-Spo_like"/>
    <property type="match status" value="1"/>
</dbReference>
<reference evidence="3" key="1">
    <citation type="submission" date="2018-09" db="EMBL/GenBank/DDBJ databases">
        <authorList>
            <person name="Livingstone P.G."/>
            <person name="Whitworth D.E."/>
        </authorList>
    </citation>
    <scope>NUCLEOTIDE SEQUENCE [LARGE SCALE GENOMIC DNA]</scope>
    <source>
        <strain evidence="3">AB050A</strain>
    </source>
</reference>
<organism evidence="2 3">
    <name type="scientific">Corallococcus aberystwythensis</name>
    <dbReference type="NCBI Taxonomy" id="2316722"/>
    <lineage>
        <taxon>Bacteria</taxon>
        <taxon>Pseudomonadati</taxon>
        <taxon>Myxococcota</taxon>
        <taxon>Myxococcia</taxon>
        <taxon>Myxococcales</taxon>
        <taxon>Cystobacterineae</taxon>
        <taxon>Myxococcaceae</taxon>
        <taxon>Corallococcus</taxon>
    </lineage>
</organism>
<keyword evidence="3" id="KW-1185">Reference proteome</keyword>
<dbReference type="AlphaFoldDB" id="A0A3A8QRP6"/>
<dbReference type="EMBL" id="RAWK01000043">
    <property type="protein sequence ID" value="RKH70428.1"/>
    <property type="molecule type" value="Genomic_DNA"/>
</dbReference>
<dbReference type="RefSeq" id="WP_120555001.1">
    <property type="nucleotide sequence ID" value="NZ_RAWK01000043.1"/>
</dbReference>
<feature type="domain" description="RelA/SpoT" evidence="1">
    <location>
        <begin position="53"/>
        <end position="199"/>
    </location>
</feature>
<proteinExistence type="predicted"/>
<dbReference type="SUPFAM" id="SSF81301">
    <property type="entry name" value="Nucleotidyltransferase"/>
    <property type="match status" value="1"/>
</dbReference>
<name>A0A3A8QRP6_9BACT</name>
<dbReference type="Gene3D" id="3.30.460.10">
    <property type="entry name" value="Beta Polymerase, domain 2"/>
    <property type="match status" value="1"/>
</dbReference>
<dbReference type="OrthoDB" id="9789634at2"/>
<evidence type="ECO:0000313" key="3">
    <source>
        <dbReference type="Proteomes" id="UP000267003"/>
    </source>
</evidence>
<dbReference type="Proteomes" id="UP000267003">
    <property type="component" value="Unassembled WGS sequence"/>
</dbReference>
<dbReference type="SMART" id="SM00954">
    <property type="entry name" value="RelA_SpoT"/>
    <property type="match status" value="1"/>
</dbReference>
<dbReference type="InterPro" id="IPR043519">
    <property type="entry name" value="NT_sf"/>
</dbReference>
<dbReference type="Pfam" id="PF04607">
    <property type="entry name" value="RelA_SpoT"/>
    <property type="match status" value="1"/>
</dbReference>
<sequence length="236" mass="27290">MTTTDDTVPIALINELVDHFKSNQKTFSTFSDQLRSAISGDSTLATLLHSVKWRVKDPDHLRDKLIRKAIEAHKKGLEFDINKGNLFHKINDLAGMRLLHLHTRQMDKIHKALMDIFTEYQYPLYEAPFARTWDDEHRKYFSEIGLATRDSPSMYTSVHYVIEANTRSKITGEIQVRTLAEELWGEVDHTINYPHESKNPACKEQIKVLARVTSSCTRLVDSIFFTHTMNPENDTE</sequence>
<accession>A0A3A8QRP6</accession>
<dbReference type="GO" id="GO:0015969">
    <property type="term" value="P:guanosine tetraphosphate metabolic process"/>
    <property type="evidence" value="ECO:0007669"/>
    <property type="project" value="InterPro"/>
</dbReference>
<evidence type="ECO:0000313" key="2">
    <source>
        <dbReference type="EMBL" id="RKH70428.1"/>
    </source>
</evidence>
<dbReference type="PANTHER" id="PTHR41773:SF1">
    <property type="entry name" value="RELA_SPOT DOMAIN-CONTAINING PROTEIN"/>
    <property type="match status" value="1"/>
</dbReference>
<comment type="caution">
    <text evidence="2">The sequence shown here is derived from an EMBL/GenBank/DDBJ whole genome shotgun (WGS) entry which is preliminary data.</text>
</comment>
<protein>
    <submittedName>
        <fullName evidence="2">(P)ppGpp synthetase</fullName>
    </submittedName>
</protein>
<dbReference type="InterPro" id="IPR007685">
    <property type="entry name" value="RelA_SpoT"/>
</dbReference>